<dbReference type="AlphaFoldDB" id="A0A0S4KFI7"/>
<dbReference type="VEuPathDB" id="TriTrypDB:BSAL_85700"/>
<dbReference type="SUPFAM" id="SSF48452">
    <property type="entry name" value="TPR-like"/>
    <property type="match status" value="1"/>
</dbReference>
<accession>A0A0S4KFI7</accession>
<feature type="non-terminal residue" evidence="1">
    <location>
        <position position="1"/>
    </location>
</feature>
<evidence type="ECO:0000313" key="1">
    <source>
        <dbReference type="EMBL" id="CUI14344.1"/>
    </source>
</evidence>
<protein>
    <submittedName>
        <fullName evidence="1">Uncharacterized protein</fullName>
    </submittedName>
</protein>
<dbReference type="EMBL" id="CYKH01001021">
    <property type="protein sequence ID" value="CUI14344.1"/>
    <property type="molecule type" value="Genomic_DNA"/>
</dbReference>
<sequence>FGVESKQNCRASKHLLNALVLSRGSKSEQAAAARTQLRLCEAVFGKRHVKTASALSEYGSLVWKTKPQIGLNYFSRSLELYRELLGQVCRPVCSALYNMGLALARLNRFTAALQHLSSAKVMAQSLSEHATARMCEVSENTVYGVATLKIQRWYREQKYGQAQSQTTKTEVTTKCSTLSWSDEHDEIASSAHD</sequence>
<proteinExistence type="predicted"/>
<keyword evidence="2" id="KW-1185">Reference proteome</keyword>
<name>A0A0S4KFI7_BODSA</name>
<gene>
    <name evidence="1" type="ORF">BSAL_85700</name>
</gene>
<reference evidence="2" key="1">
    <citation type="submission" date="2015-09" db="EMBL/GenBank/DDBJ databases">
        <authorList>
            <consortium name="Pathogen Informatics"/>
        </authorList>
    </citation>
    <scope>NUCLEOTIDE SEQUENCE [LARGE SCALE GENOMIC DNA]</scope>
    <source>
        <strain evidence="2">Lake Konstanz</strain>
    </source>
</reference>
<evidence type="ECO:0000313" key="2">
    <source>
        <dbReference type="Proteomes" id="UP000051952"/>
    </source>
</evidence>
<dbReference type="Proteomes" id="UP000051952">
    <property type="component" value="Unassembled WGS sequence"/>
</dbReference>
<dbReference type="InterPro" id="IPR011990">
    <property type="entry name" value="TPR-like_helical_dom_sf"/>
</dbReference>
<dbReference type="Gene3D" id="1.25.40.10">
    <property type="entry name" value="Tetratricopeptide repeat domain"/>
    <property type="match status" value="1"/>
</dbReference>
<organism evidence="1 2">
    <name type="scientific">Bodo saltans</name>
    <name type="common">Flagellated protozoan</name>
    <dbReference type="NCBI Taxonomy" id="75058"/>
    <lineage>
        <taxon>Eukaryota</taxon>
        <taxon>Discoba</taxon>
        <taxon>Euglenozoa</taxon>
        <taxon>Kinetoplastea</taxon>
        <taxon>Metakinetoplastina</taxon>
        <taxon>Eubodonida</taxon>
        <taxon>Bodonidae</taxon>
        <taxon>Bodo</taxon>
    </lineage>
</organism>